<keyword evidence="1" id="KW-0812">Transmembrane</keyword>
<reference evidence="2" key="1">
    <citation type="journal article" date="2023" name="Mol. Phylogenet. Evol.">
        <title>Genome-scale phylogeny and comparative genomics of the fungal order Sordariales.</title>
        <authorList>
            <person name="Hensen N."/>
            <person name="Bonometti L."/>
            <person name="Westerberg I."/>
            <person name="Brannstrom I.O."/>
            <person name="Guillou S."/>
            <person name="Cros-Aarteil S."/>
            <person name="Calhoun S."/>
            <person name="Haridas S."/>
            <person name="Kuo A."/>
            <person name="Mondo S."/>
            <person name="Pangilinan J."/>
            <person name="Riley R."/>
            <person name="LaButti K."/>
            <person name="Andreopoulos B."/>
            <person name="Lipzen A."/>
            <person name="Chen C."/>
            <person name="Yan M."/>
            <person name="Daum C."/>
            <person name="Ng V."/>
            <person name="Clum A."/>
            <person name="Steindorff A."/>
            <person name="Ohm R.A."/>
            <person name="Martin F."/>
            <person name="Silar P."/>
            <person name="Natvig D.O."/>
            <person name="Lalanne C."/>
            <person name="Gautier V."/>
            <person name="Ament-Velasquez S.L."/>
            <person name="Kruys A."/>
            <person name="Hutchinson M.I."/>
            <person name="Powell A.J."/>
            <person name="Barry K."/>
            <person name="Miller A.N."/>
            <person name="Grigoriev I.V."/>
            <person name="Debuchy R."/>
            <person name="Gladieux P."/>
            <person name="Hiltunen Thoren M."/>
            <person name="Johannesson H."/>
        </authorList>
    </citation>
    <scope>NUCLEOTIDE SEQUENCE</scope>
    <source>
        <strain evidence="2">SMH4131-1</strain>
    </source>
</reference>
<organism evidence="2 3">
    <name type="scientific">Cercophora scortea</name>
    <dbReference type="NCBI Taxonomy" id="314031"/>
    <lineage>
        <taxon>Eukaryota</taxon>
        <taxon>Fungi</taxon>
        <taxon>Dikarya</taxon>
        <taxon>Ascomycota</taxon>
        <taxon>Pezizomycotina</taxon>
        <taxon>Sordariomycetes</taxon>
        <taxon>Sordariomycetidae</taxon>
        <taxon>Sordariales</taxon>
        <taxon>Lasiosphaeriaceae</taxon>
        <taxon>Cercophora</taxon>
    </lineage>
</organism>
<dbReference type="Pfam" id="PF11915">
    <property type="entry name" value="DUF3433"/>
    <property type="match status" value="1"/>
</dbReference>
<dbReference type="EMBL" id="JAUEPO010000001">
    <property type="protein sequence ID" value="KAK3337622.1"/>
    <property type="molecule type" value="Genomic_DNA"/>
</dbReference>
<keyword evidence="1" id="KW-1133">Transmembrane helix</keyword>
<dbReference type="Proteomes" id="UP001286456">
    <property type="component" value="Unassembled WGS sequence"/>
</dbReference>
<accession>A0AAE0MM65</accession>
<keyword evidence="3" id="KW-1185">Reference proteome</keyword>
<feature type="transmembrane region" description="Helical" evidence="1">
    <location>
        <begin position="51"/>
        <end position="71"/>
    </location>
</feature>
<name>A0AAE0MM65_9PEZI</name>
<dbReference type="InterPro" id="IPR021840">
    <property type="entry name" value="DUF3433"/>
</dbReference>
<reference evidence="2" key="2">
    <citation type="submission" date="2023-06" db="EMBL/GenBank/DDBJ databases">
        <authorList>
            <consortium name="Lawrence Berkeley National Laboratory"/>
            <person name="Haridas S."/>
            <person name="Hensen N."/>
            <person name="Bonometti L."/>
            <person name="Westerberg I."/>
            <person name="Brannstrom I.O."/>
            <person name="Guillou S."/>
            <person name="Cros-Aarteil S."/>
            <person name="Calhoun S."/>
            <person name="Kuo A."/>
            <person name="Mondo S."/>
            <person name="Pangilinan J."/>
            <person name="Riley R."/>
            <person name="Labutti K."/>
            <person name="Andreopoulos B."/>
            <person name="Lipzen A."/>
            <person name="Chen C."/>
            <person name="Yanf M."/>
            <person name="Daum C."/>
            <person name="Ng V."/>
            <person name="Clum A."/>
            <person name="Steindorff A."/>
            <person name="Ohm R."/>
            <person name="Martin F."/>
            <person name="Silar P."/>
            <person name="Natvig D."/>
            <person name="Lalanne C."/>
            <person name="Gautier V."/>
            <person name="Ament-Velasquez S.L."/>
            <person name="Kruys A."/>
            <person name="Hutchinson M.I."/>
            <person name="Powell A.J."/>
            <person name="Barry K."/>
            <person name="Miller A.N."/>
            <person name="Grigoriev I.V."/>
            <person name="Debuchy R."/>
            <person name="Gladieux P."/>
            <person name="Thoren M.H."/>
            <person name="Johannesson H."/>
        </authorList>
    </citation>
    <scope>NUCLEOTIDE SEQUENCE</scope>
    <source>
        <strain evidence="2">SMH4131-1</strain>
    </source>
</reference>
<gene>
    <name evidence="2" type="ORF">B0T19DRAFT_413193</name>
</gene>
<dbReference type="AlphaFoldDB" id="A0AAE0MM65"/>
<evidence type="ECO:0000313" key="3">
    <source>
        <dbReference type="Proteomes" id="UP001286456"/>
    </source>
</evidence>
<proteinExistence type="predicted"/>
<evidence type="ECO:0000256" key="1">
    <source>
        <dbReference type="SAM" id="Phobius"/>
    </source>
</evidence>
<protein>
    <submittedName>
        <fullName evidence="2">Uncharacterized protein</fullName>
    </submittedName>
</protein>
<keyword evidence="1" id="KW-0472">Membrane</keyword>
<sequence>MGILFSAMDFNTRMLAPYTALTKGGSYAGTVRLDLLRPLLPLALRLEFQTRNFACLATTLAAFFAAFLPIISGSLLQPTLIPIITSARLRTTTTFAVISTEDWDYLSFAASNIQASLILEANLTYPPWTYQDLAMPQLTLEDFRFPSDNASQTLFSDKSSLKINATIPALRSRLACSSFPESAITSWFILKSPDAVSAPNEARAEAEAEAEAEYILLVNITGEVCPKEAFANPHRPRDSISPFSGMEYPNTNTTFYGTTASFNTRISKSPLGGLSGFFGATASGMDVGMNRCNKGPFIYIRGHFSPVPPSESTNSGDSESIPATVAVSAMKCDPSLESVDVIASFIGGPDSELHLDPNTPPHMQPNESTVRPYPLFNIWETMWSFDLGNCDGPYTALEFQADHLHVIGGGNQNKNGAAGAETETVVAMLDPFFAQLVTSRYAIPVSALGNVSRVEEVQAAISFQHGVVLTQRLARDCRVSVGTSNTTVGAELFPTISTTNSDDGIYHAQVTDPYGKRRLVQNPVATRALQGLMCLILGLGITGWVLDGPARGKVLPRSPGSVASVVALLAGGDVLGCLLQNRGCGERWRWVGLDDVRDVFGDDRGAGWFWMGRGPSGENCEKEGRFGIWATMLEEDEKVENN</sequence>
<comment type="caution">
    <text evidence="2">The sequence shown here is derived from an EMBL/GenBank/DDBJ whole genome shotgun (WGS) entry which is preliminary data.</text>
</comment>
<evidence type="ECO:0000313" key="2">
    <source>
        <dbReference type="EMBL" id="KAK3337622.1"/>
    </source>
</evidence>